<dbReference type="Gene3D" id="3.50.50.60">
    <property type="entry name" value="FAD/NAD(P)-binding domain"/>
    <property type="match status" value="2"/>
</dbReference>
<gene>
    <name evidence="6" type="ORF">X943_003117</name>
</gene>
<reference evidence="6" key="2">
    <citation type="submission" date="2021-05" db="EMBL/GenBank/DDBJ databases">
        <authorList>
            <person name="Pain A."/>
        </authorList>
    </citation>
    <scope>NUCLEOTIDE SEQUENCE</scope>
    <source>
        <strain evidence="6">1802A</strain>
    </source>
</reference>
<keyword evidence="7" id="KW-1185">Reference proteome</keyword>
<dbReference type="GO" id="GO:0002098">
    <property type="term" value="P:tRNA wobble uridine modification"/>
    <property type="evidence" value="ECO:0007669"/>
    <property type="project" value="InterPro"/>
</dbReference>
<dbReference type="NCBIfam" id="TIGR00136">
    <property type="entry name" value="mnmG_gidA"/>
    <property type="match status" value="1"/>
</dbReference>
<dbReference type="PANTHER" id="PTHR11806">
    <property type="entry name" value="GLUCOSE INHIBITED DIVISION PROTEIN A"/>
    <property type="match status" value="1"/>
</dbReference>
<keyword evidence="4" id="KW-0732">Signal</keyword>
<evidence type="ECO:0000256" key="4">
    <source>
        <dbReference type="SAM" id="SignalP"/>
    </source>
</evidence>
<protein>
    <submittedName>
        <fullName evidence="6">Glucose inhibited division protein A family protein</fullName>
    </submittedName>
</protein>
<dbReference type="GO" id="GO:0030488">
    <property type="term" value="P:tRNA methylation"/>
    <property type="evidence" value="ECO:0007669"/>
    <property type="project" value="TreeGrafter"/>
</dbReference>
<comment type="cofactor">
    <cofactor evidence="1">
        <name>FAD</name>
        <dbReference type="ChEBI" id="CHEBI:57692"/>
    </cofactor>
</comment>
<dbReference type="Pfam" id="PF01134">
    <property type="entry name" value="GIDA"/>
    <property type="match status" value="1"/>
</dbReference>
<feature type="signal peptide" evidence="4">
    <location>
        <begin position="1"/>
        <end position="18"/>
    </location>
</feature>
<dbReference type="Proteomes" id="UP001195914">
    <property type="component" value="Unassembled WGS sequence"/>
</dbReference>
<keyword evidence="3" id="KW-0274">FAD</keyword>
<evidence type="ECO:0000259" key="5">
    <source>
        <dbReference type="SMART" id="SM01228"/>
    </source>
</evidence>
<dbReference type="InterPro" id="IPR036188">
    <property type="entry name" value="FAD/NAD-bd_sf"/>
</dbReference>
<feature type="chain" id="PRO_5042236485" evidence="4">
    <location>
        <begin position="19"/>
        <end position="739"/>
    </location>
</feature>
<dbReference type="InterPro" id="IPR040131">
    <property type="entry name" value="MnmG_N"/>
</dbReference>
<evidence type="ECO:0000256" key="3">
    <source>
        <dbReference type="ARBA" id="ARBA00022827"/>
    </source>
</evidence>
<feature type="domain" description="tRNA uridine 5-carboxymethylaminomethyl modification enzyme C-terminal subdomain" evidence="5">
    <location>
        <begin position="659"/>
        <end position="732"/>
    </location>
</feature>
<dbReference type="Pfam" id="PF13932">
    <property type="entry name" value="SAM_GIDA_C"/>
    <property type="match status" value="1"/>
</dbReference>
<evidence type="ECO:0000313" key="7">
    <source>
        <dbReference type="Proteomes" id="UP001195914"/>
    </source>
</evidence>
<dbReference type="GO" id="GO:0050660">
    <property type="term" value="F:flavin adenine dinucleotide binding"/>
    <property type="evidence" value="ECO:0007669"/>
    <property type="project" value="InterPro"/>
</dbReference>
<dbReference type="InterPro" id="IPR026904">
    <property type="entry name" value="MnmG_C"/>
</dbReference>
<dbReference type="SMART" id="SM01228">
    <property type="entry name" value="GIDA_assoc_3"/>
    <property type="match status" value="1"/>
</dbReference>
<evidence type="ECO:0000256" key="1">
    <source>
        <dbReference type="ARBA" id="ARBA00001974"/>
    </source>
</evidence>
<reference evidence="6" key="1">
    <citation type="journal article" date="2014" name="Nucleic Acids Res.">
        <title>The evolutionary dynamics of variant antigen genes in Babesia reveal a history of genomic innovation underlying host-parasite interaction.</title>
        <authorList>
            <person name="Jackson A.P."/>
            <person name="Otto T.D."/>
            <person name="Darby A."/>
            <person name="Ramaprasad A."/>
            <person name="Xia D."/>
            <person name="Echaide I.E."/>
            <person name="Farber M."/>
            <person name="Gahlot S."/>
            <person name="Gamble J."/>
            <person name="Gupta D."/>
            <person name="Gupta Y."/>
            <person name="Jackson L."/>
            <person name="Malandrin L."/>
            <person name="Malas T.B."/>
            <person name="Moussa E."/>
            <person name="Nair M."/>
            <person name="Reid A.J."/>
            <person name="Sanders M."/>
            <person name="Sharma J."/>
            <person name="Tracey A."/>
            <person name="Quail M.A."/>
            <person name="Weir W."/>
            <person name="Wastling J.M."/>
            <person name="Hall N."/>
            <person name="Willadsen P."/>
            <person name="Lingelbach K."/>
            <person name="Shiels B."/>
            <person name="Tait A."/>
            <person name="Berriman M."/>
            <person name="Allred D.R."/>
            <person name="Pain A."/>
        </authorList>
    </citation>
    <scope>NUCLEOTIDE SEQUENCE</scope>
    <source>
        <strain evidence="6">1802A</strain>
    </source>
</reference>
<dbReference type="InterPro" id="IPR002218">
    <property type="entry name" value="MnmG-rel"/>
</dbReference>
<organism evidence="6 7">
    <name type="scientific">Babesia divergens</name>
    <dbReference type="NCBI Taxonomy" id="32595"/>
    <lineage>
        <taxon>Eukaryota</taxon>
        <taxon>Sar</taxon>
        <taxon>Alveolata</taxon>
        <taxon>Apicomplexa</taxon>
        <taxon>Aconoidasida</taxon>
        <taxon>Piroplasmida</taxon>
        <taxon>Babesiidae</taxon>
        <taxon>Babesia</taxon>
    </lineage>
</organism>
<accession>A0AAD9G7Q1</accession>
<name>A0AAD9G7Q1_BABDI</name>
<keyword evidence="2" id="KW-0285">Flavoprotein</keyword>
<evidence type="ECO:0000313" key="6">
    <source>
        <dbReference type="EMBL" id="KAK1933314.1"/>
    </source>
</evidence>
<dbReference type="Gene3D" id="1.10.150.570">
    <property type="entry name" value="GidA associated domain, C-terminal subdomain"/>
    <property type="match status" value="1"/>
</dbReference>
<dbReference type="EMBL" id="JAHBMH010000073">
    <property type="protein sequence ID" value="KAK1933314.1"/>
    <property type="molecule type" value="Genomic_DNA"/>
</dbReference>
<proteinExistence type="predicted"/>
<comment type="caution">
    <text evidence="6">The sequence shown here is derived from an EMBL/GenBank/DDBJ whole genome shotgun (WGS) entry which is preliminary data.</text>
</comment>
<sequence>MIIVNIWWAVVALNATSAVVLRHGRHTPLAFASPDVVVIGGGHSGCEAAAASSRVGAKTLLITPREGCIGESDGPAVVSLYAGEMSCNPSIGGIGKGNIVCEIDALDGVMGVAADDGAVMYHLLNSSRGPAVRGPRIQADRDLYRQAVRSRIASQDGLRVLETMVEDVMVEGDSVRGVILSTGECIECKAVVITTGTFLKGVCHRSKTQIPGGRFDRLGQKFEEPANGLAHTLRRLGISTKRFKTGMTMLLHCVFLLGTPPRIKRSSINYDILEVQYSDDDPTPFSYLNAASGPPLKHGLINCYKTRTNGVTHGIVRDHIDKLPDYESGFGEGLGPRYCPSLATKIKRFPGVASHVVWLEPEGIHSDLVYPSGLSGAFPEEVQLKILRSIRGLEDVEIVTPGYDVEYDYIDARSLYHSLQLRHISGLYFAGQICGTTGYEEAGGLGIVAGCNAALTALGTGKEFVLDRGDGYIGVMIDDLVRKGTNEPYRMFTSRAESRLFLRLVRCHARILHMRRIDNGDIRMLKKGMECGLIRNQRRLDIIREKYITTQSLINRFRSVSLPLNRWSATLEGTDCKDGWGILGMAVMTLPEVESRVNEHYRGLANTNMEPPPMSPAEREGISCAFKNIQTELLDEAARRSECPTNTPKYLQNVVDAQCKYAPFVDRQAKQIERTFRGRPIVIRPDMEYTREKFAFLSKEEVEILSKYRPATIAEAADLPGVTPASITLLAERIMKGFR</sequence>
<dbReference type="InterPro" id="IPR047001">
    <property type="entry name" value="MnmG_C_subdom"/>
</dbReference>
<dbReference type="AlphaFoldDB" id="A0AAD9G7Q1"/>
<dbReference type="InterPro" id="IPR044920">
    <property type="entry name" value="MnmG_C_subdom_sf"/>
</dbReference>
<dbReference type="SUPFAM" id="SSF51905">
    <property type="entry name" value="FAD/NAD(P)-binding domain"/>
    <property type="match status" value="1"/>
</dbReference>
<dbReference type="Gene3D" id="2.40.30.260">
    <property type="match status" value="1"/>
</dbReference>
<dbReference type="InterPro" id="IPR004416">
    <property type="entry name" value="MnmG"/>
</dbReference>
<dbReference type="PANTHER" id="PTHR11806:SF0">
    <property type="entry name" value="PROTEIN MTO1 HOMOLOG, MITOCHONDRIAL"/>
    <property type="match status" value="1"/>
</dbReference>
<evidence type="ECO:0000256" key="2">
    <source>
        <dbReference type="ARBA" id="ARBA00022630"/>
    </source>
</evidence>